<feature type="region of interest" description="Disordered" evidence="2">
    <location>
        <begin position="249"/>
        <end position="314"/>
    </location>
</feature>
<dbReference type="RefSeq" id="WP_013382082.1">
    <property type="nucleotide sequence ID" value="NC_014624.2"/>
</dbReference>
<dbReference type="AlphaFoldDB" id="E3GGH0"/>
<dbReference type="Proteomes" id="UP000006873">
    <property type="component" value="Chromosome"/>
</dbReference>
<gene>
    <name evidence="4" type="ordered locus">ELI_3828</name>
</gene>
<dbReference type="EMBL" id="CP002273">
    <property type="protein sequence ID" value="ADO38775.1"/>
    <property type="molecule type" value="Genomic_DNA"/>
</dbReference>
<feature type="compositionally biased region" description="Acidic residues" evidence="2">
    <location>
        <begin position="249"/>
        <end position="297"/>
    </location>
</feature>
<keyword evidence="3" id="KW-0812">Transmembrane</keyword>
<keyword evidence="1" id="KW-0175">Coiled coil</keyword>
<evidence type="ECO:0000313" key="4">
    <source>
        <dbReference type="EMBL" id="ADO38775.1"/>
    </source>
</evidence>
<dbReference type="HOGENOM" id="CLU_540521_0_0_9"/>
<evidence type="ECO:0000313" key="5">
    <source>
        <dbReference type="Proteomes" id="UP000006873"/>
    </source>
</evidence>
<feature type="coiled-coil region" evidence="1">
    <location>
        <begin position="213"/>
        <end position="240"/>
    </location>
</feature>
<evidence type="ECO:0000256" key="3">
    <source>
        <dbReference type="SAM" id="Phobius"/>
    </source>
</evidence>
<keyword evidence="3" id="KW-1133">Transmembrane helix</keyword>
<reference evidence="4 5" key="2">
    <citation type="journal article" date="2011" name="J. Bacteriol.">
        <title>Complete genome sequence of a carbon monoxide-utilizing acetogen, Eubacterium limosum KIST612.</title>
        <authorList>
            <person name="Roh H."/>
            <person name="Ko H.J."/>
            <person name="Kim D."/>
            <person name="Choi D.G."/>
            <person name="Park S."/>
            <person name="Kim S."/>
            <person name="Chang I.S."/>
            <person name="Choi I.G."/>
        </authorList>
    </citation>
    <scope>NUCLEOTIDE SEQUENCE [LARGE SCALE GENOMIC DNA]</scope>
    <source>
        <strain evidence="4 5">KIST612</strain>
    </source>
</reference>
<feature type="transmembrane region" description="Helical" evidence="3">
    <location>
        <begin position="97"/>
        <end position="116"/>
    </location>
</feature>
<dbReference type="GeneID" id="68364730"/>
<sequence length="504" mass="57290">MAEKSEKLGLLLLFDCIAVILSTYGVLLLFQFVSHDVDTNVMIVSCFFAGIKILMMGIGDITGLSKKLVIAIVFIVVADIIVFGINYFMAFSISSKLLLITAVADIVVILISHLIWGKVFGVSGHSEKKERKEWLSNRDEDQDEEEYDDIFESLVTKDGNTDEIDTAAVNAGIEEPYEEEESLFEDDEEFEDEEFEDFEDEELFEEYDEDEIEEEYFEEVEESIEEADEEEDDEDTYLDEEAFKSLLINDDDLTSLEPEEIDNDDVEEIVAEEELPEEVIDEEVETEVAEEIEEEPTVDEKAAEDISEEEADDNEAVSVADLFGAGTASADQLDSAISPEQKEDFAAIEERLGALLTEINSSTKGTEKLQKTVSDFKQELDNLTPITTDTDILKTGDVIRDKLKTIIDKQFIVDEVLDDLIRLSKQINKRIDDLDTIEADLTRRKEILDQKELMYMSRKPVEFEDVEVQILPDEVLLESDDSEIIIDQGDLEAIKQYLKEHPDL</sequence>
<reference key="1">
    <citation type="submission" date="2010-09" db="EMBL/GenBank/DDBJ databases">
        <authorList>
            <person name="Roh H."/>
            <person name="Ko H.-J."/>
            <person name="Kim D."/>
            <person name="Choi D.G."/>
            <person name="Park S."/>
            <person name="Kim S."/>
            <person name="Kim K.H."/>
            <person name="Chang I.S."/>
            <person name="Choi I.-G."/>
        </authorList>
    </citation>
    <scope>NUCLEOTIDE SEQUENCE</scope>
    <source>
        <strain>KIST612</strain>
    </source>
</reference>
<feature type="transmembrane region" description="Helical" evidence="3">
    <location>
        <begin position="39"/>
        <end position="56"/>
    </location>
</feature>
<protein>
    <submittedName>
        <fullName evidence="4">Uncharacterized protein</fullName>
    </submittedName>
</protein>
<name>E3GGH0_9FIRM</name>
<accession>E3GGH0</accession>
<evidence type="ECO:0000256" key="2">
    <source>
        <dbReference type="SAM" id="MobiDB-lite"/>
    </source>
</evidence>
<feature type="transmembrane region" description="Helical" evidence="3">
    <location>
        <begin position="12"/>
        <end position="33"/>
    </location>
</feature>
<feature type="compositionally biased region" description="Acidic residues" evidence="2">
    <location>
        <begin position="305"/>
        <end position="314"/>
    </location>
</feature>
<organism evidence="4 5">
    <name type="scientific">Eubacterium callanderi</name>
    <dbReference type="NCBI Taxonomy" id="53442"/>
    <lineage>
        <taxon>Bacteria</taxon>
        <taxon>Bacillati</taxon>
        <taxon>Bacillota</taxon>
        <taxon>Clostridia</taxon>
        <taxon>Eubacteriales</taxon>
        <taxon>Eubacteriaceae</taxon>
        <taxon>Eubacterium</taxon>
    </lineage>
</organism>
<feature type="transmembrane region" description="Helical" evidence="3">
    <location>
        <begin position="68"/>
        <end position="91"/>
    </location>
</feature>
<keyword evidence="5" id="KW-1185">Reference proteome</keyword>
<keyword evidence="3" id="KW-0472">Membrane</keyword>
<proteinExistence type="predicted"/>
<evidence type="ECO:0000256" key="1">
    <source>
        <dbReference type="SAM" id="Coils"/>
    </source>
</evidence>
<dbReference type="eggNOG" id="COG1813">
    <property type="taxonomic scope" value="Bacteria"/>
</dbReference>
<dbReference type="KEGG" id="elm:ELI_3828"/>